<accession>A0A7J7GY02</accession>
<evidence type="ECO:0000256" key="8">
    <source>
        <dbReference type="ARBA" id="ARBA00047899"/>
    </source>
</evidence>
<evidence type="ECO:0000256" key="9">
    <source>
        <dbReference type="ARBA" id="ARBA00048679"/>
    </source>
</evidence>
<evidence type="ECO:0000256" key="4">
    <source>
        <dbReference type="ARBA" id="ARBA00022679"/>
    </source>
</evidence>
<dbReference type="GO" id="GO:0005524">
    <property type="term" value="F:ATP binding"/>
    <property type="evidence" value="ECO:0007669"/>
    <property type="project" value="UniProtKB-KW"/>
</dbReference>
<evidence type="ECO:0000256" key="7">
    <source>
        <dbReference type="ARBA" id="ARBA00022840"/>
    </source>
</evidence>
<dbReference type="InterPro" id="IPR000719">
    <property type="entry name" value="Prot_kinase_dom"/>
</dbReference>
<dbReference type="GO" id="GO:0030154">
    <property type="term" value="P:cell differentiation"/>
    <property type="evidence" value="ECO:0007669"/>
    <property type="project" value="TreeGrafter"/>
</dbReference>
<dbReference type="PROSITE" id="PS50011">
    <property type="entry name" value="PROTEIN_KINASE_DOM"/>
    <property type="match status" value="1"/>
</dbReference>
<keyword evidence="4" id="KW-0808">Transferase</keyword>
<gene>
    <name evidence="11" type="ORF">HYC85_018441</name>
</gene>
<reference evidence="12" key="1">
    <citation type="journal article" date="2020" name="Nat. Commun.">
        <title>Genome assembly of wild tea tree DASZ reveals pedigree and selection history of tea varieties.</title>
        <authorList>
            <person name="Zhang W."/>
            <person name="Zhang Y."/>
            <person name="Qiu H."/>
            <person name="Guo Y."/>
            <person name="Wan H."/>
            <person name="Zhang X."/>
            <person name="Scossa F."/>
            <person name="Alseekh S."/>
            <person name="Zhang Q."/>
            <person name="Wang P."/>
            <person name="Xu L."/>
            <person name="Schmidt M.H."/>
            <person name="Jia X."/>
            <person name="Li D."/>
            <person name="Zhu A."/>
            <person name="Guo F."/>
            <person name="Chen W."/>
            <person name="Ni D."/>
            <person name="Usadel B."/>
            <person name="Fernie A.R."/>
            <person name="Wen W."/>
        </authorList>
    </citation>
    <scope>NUCLEOTIDE SEQUENCE [LARGE SCALE GENOMIC DNA]</scope>
    <source>
        <strain evidence="12">cv. G240</strain>
    </source>
</reference>
<dbReference type="FunFam" id="1.10.510.10:FF:000082">
    <property type="entry name" value="Shaggy-related protein kinase kappa"/>
    <property type="match status" value="1"/>
</dbReference>
<evidence type="ECO:0000259" key="10">
    <source>
        <dbReference type="PROSITE" id="PS50011"/>
    </source>
</evidence>
<dbReference type="InterPro" id="IPR011009">
    <property type="entry name" value="Kinase-like_dom_sf"/>
</dbReference>
<dbReference type="Gene3D" id="1.10.510.10">
    <property type="entry name" value="Transferase(Phosphotransferase) domain 1"/>
    <property type="match status" value="3"/>
</dbReference>
<sequence length="447" mass="50314">MSGQFTESCRTRVETNQNLCRDSLQSLVGPKKELTEIKVGTVYRVLSDNGSSECGFSEALFLFHYEGLAYMHTVPGVCHRDLKPQNVLVDPLSHQVKICDFGSAKMLVKAGCVLAELLLGQPLFPGESAVDQLVEIIKVLGTPTREEVRFTGHIISTTIGGKNGEPKQTISYMAERVVGTGSFGIVFQPKCLETGETVAIKKVLQDRRYKNRELQLMRTMDHPNVVSLKHCFFSTTSKNELFLNQAPRSFLKHYSNMNQTMPLIYVKLYTYQIFKGLAYMHTVPRVCHRDLKPQNVLVDPLSHQVKICDFGSAKMLVKGEANISYICSRFYRAPELIFGATEYTTSIDIWSAGCVLAELLLGQPLFLGESAMDQLVKIIKVLGTPTQEEVRCMNPNYTDFRFPQIKAHPWHKVFHHWMPPEAIDLASRLLQYSPSLRCTALEACTPP</sequence>
<dbReference type="EC" id="2.7.11.1" evidence="2"/>
<dbReference type="GO" id="GO:0009742">
    <property type="term" value="P:brassinosteroid mediated signaling pathway"/>
    <property type="evidence" value="ECO:0007669"/>
    <property type="project" value="TreeGrafter"/>
</dbReference>
<keyword evidence="7" id="KW-0067">ATP-binding</keyword>
<dbReference type="AlphaFoldDB" id="A0A7J7GY02"/>
<evidence type="ECO:0000256" key="5">
    <source>
        <dbReference type="ARBA" id="ARBA00022741"/>
    </source>
</evidence>
<evidence type="ECO:0000313" key="11">
    <source>
        <dbReference type="EMBL" id="KAF5944364.1"/>
    </source>
</evidence>
<keyword evidence="5" id="KW-0547">Nucleotide-binding</keyword>
<dbReference type="SUPFAM" id="SSF56112">
    <property type="entry name" value="Protein kinase-like (PK-like)"/>
    <property type="match status" value="2"/>
</dbReference>
<dbReference type="PANTHER" id="PTHR24057">
    <property type="entry name" value="GLYCOGEN SYNTHASE KINASE-3 ALPHA"/>
    <property type="match status" value="1"/>
</dbReference>
<evidence type="ECO:0000313" key="12">
    <source>
        <dbReference type="Proteomes" id="UP000593564"/>
    </source>
</evidence>
<organism evidence="11 12">
    <name type="scientific">Camellia sinensis</name>
    <name type="common">Tea plant</name>
    <name type="synonym">Thea sinensis</name>
    <dbReference type="NCBI Taxonomy" id="4442"/>
    <lineage>
        <taxon>Eukaryota</taxon>
        <taxon>Viridiplantae</taxon>
        <taxon>Streptophyta</taxon>
        <taxon>Embryophyta</taxon>
        <taxon>Tracheophyta</taxon>
        <taxon>Spermatophyta</taxon>
        <taxon>Magnoliopsida</taxon>
        <taxon>eudicotyledons</taxon>
        <taxon>Gunneridae</taxon>
        <taxon>Pentapetalae</taxon>
        <taxon>asterids</taxon>
        <taxon>Ericales</taxon>
        <taxon>Theaceae</taxon>
        <taxon>Camellia</taxon>
    </lineage>
</organism>
<dbReference type="PROSITE" id="PS00108">
    <property type="entry name" value="PROTEIN_KINASE_ST"/>
    <property type="match status" value="1"/>
</dbReference>
<evidence type="ECO:0000256" key="6">
    <source>
        <dbReference type="ARBA" id="ARBA00022777"/>
    </source>
</evidence>
<comment type="catalytic activity">
    <reaction evidence="8">
        <text>L-threonyl-[protein] + ATP = O-phospho-L-threonyl-[protein] + ADP + H(+)</text>
        <dbReference type="Rhea" id="RHEA:46608"/>
        <dbReference type="Rhea" id="RHEA-COMP:11060"/>
        <dbReference type="Rhea" id="RHEA-COMP:11605"/>
        <dbReference type="ChEBI" id="CHEBI:15378"/>
        <dbReference type="ChEBI" id="CHEBI:30013"/>
        <dbReference type="ChEBI" id="CHEBI:30616"/>
        <dbReference type="ChEBI" id="CHEBI:61977"/>
        <dbReference type="ChEBI" id="CHEBI:456216"/>
        <dbReference type="EC" id="2.7.11.1"/>
    </reaction>
</comment>
<dbReference type="EMBL" id="JACBKZ010000008">
    <property type="protein sequence ID" value="KAF5944364.1"/>
    <property type="molecule type" value="Genomic_DNA"/>
</dbReference>
<reference evidence="11 12" key="2">
    <citation type="submission" date="2020-07" db="EMBL/GenBank/DDBJ databases">
        <title>Genome assembly of wild tea tree DASZ reveals pedigree and selection history of tea varieties.</title>
        <authorList>
            <person name="Zhang W."/>
        </authorList>
    </citation>
    <scope>NUCLEOTIDE SEQUENCE [LARGE SCALE GENOMIC DNA]</scope>
    <source>
        <strain evidence="12">cv. G240</strain>
        <tissue evidence="11">Leaf</tissue>
    </source>
</reference>
<dbReference type="GO" id="GO:0005737">
    <property type="term" value="C:cytoplasm"/>
    <property type="evidence" value="ECO:0007669"/>
    <property type="project" value="TreeGrafter"/>
</dbReference>
<dbReference type="SMART" id="SM00220">
    <property type="entry name" value="S_TKc"/>
    <property type="match status" value="1"/>
</dbReference>
<dbReference type="PANTHER" id="PTHR24057:SF42">
    <property type="entry name" value="SHAGGY-RELATED PROTEIN KINASE ETA"/>
    <property type="match status" value="1"/>
</dbReference>
<keyword evidence="12" id="KW-1185">Reference proteome</keyword>
<comment type="similarity">
    <text evidence="1">Belongs to the protein kinase superfamily. CMGC Ser/Thr protein kinase family. GSK-3 subfamily.</text>
</comment>
<name>A0A7J7GY02_CAMSI</name>
<dbReference type="Pfam" id="PF00069">
    <property type="entry name" value="Pkinase"/>
    <property type="match status" value="2"/>
</dbReference>
<keyword evidence="6" id="KW-0418">Kinase</keyword>
<dbReference type="InterPro" id="IPR008271">
    <property type="entry name" value="Ser/Thr_kinase_AS"/>
</dbReference>
<evidence type="ECO:0000256" key="2">
    <source>
        <dbReference type="ARBA" id="ARBA00012513"/>
    </source>
</evidence>
<dbReference type="InterPro" id="IPR039192">
    <property type="entry name" value="STKc_GSK3"/>
</dbReference>
<dbReference type="CDD" id="cd14137">
    <property type="entry name" value="STKc_GSK3"/>
    <property type="match status" value="1"/>
</dbReference>
<dbReference type="GO" id="GO:0005634">
    <property type="term" value="C:nucleus"/>
    <property type="evidence" value="ECO:0007669"/>
    <property type="project" value="TreeGrafter"/>
</dbReference>
<feature type="domain" description="Protein kinase" evidence="10">
    <location>
        <begin position="172"/>
        <end position="447"/>
    </location>
</feature>
<dbReference type="InterPro" id="IPR050591">
    <property type="entry name" value="GSK-3"/>
</dbReference>
<comment type="catalytic activity">
    <reaction evidence="9">
        <text>L-seryl-[protein] + ATP = O-phospho-L-seryl-[protein] + ADP + H(+)</text>
        <dbReference type="Rhea" id="RHEA:17989"/>
        <dbReference type="Rhea" id="RHEA-COMP:9863"/>
        <dbReference type="Rhea" id="RHEA-COMP:11604"/>
        <dbReference type="ChEBI" id="CHEBI:15378"/>
        <dbReference type="ChEBI" id="CHEBI:29999"/>
        <dbReference type="ChEBI" id="CHEBI:30616"/>
        <dbReference type="ChEBI" id="CHEBI:83421"/>
        <dbReference type="ChEBI" id="CHEBI:456216"/>
        <dbReference type="EC" id="2.7.11.1"/>
    </reaction>
</comment>
<dbReference type="FunFam" id="3.30.200.20:FF:000009">
    <property type="entry name" value="Glycogen synthase kinase-3 beta"/>
    <property type="match status" value="1"/>
</dbReference>
<keyword evidence="3" id="KW-0723">Serine/threonine-protein kinase</keyword>
<dbReference type="Gene3D" id="3.30.200.20">
    <property type="entry name" value="Phosphorylase Kinase, domain 1"/>
    <property type="match status" value="1"/>
</dbReference>
<dbReference type="GO" id="GO:0004674">
    <property type="term" value="F:protein serine/threonine kinase activity"/>
    <property type="evidence" value="ECO:0007669"/>
    <property type="project" value="UniProtKB-KW"/>
</dbReference>
<proteinExistence type="inferred from homology"/>
<protein>
    <recommendedName>
        <fullName evidence="2">non-specific serine/threonine protein kinase</fullName>
        <ecNumber evidence="2">2.7.11.1</ecNumber>
    </recommendedName>
</protein>
<evidence type="ECO:0000256" key="3">
    <source>
        <dbReference type="ARBA" id="ARBA00022527"/>
    </source>
</evidence>
<comment type="caution">
    <text evidence="11">The sequence shown here is derived from an EMBL/GenBank/DDBJ whole genome shotgun (WGS) entry which is preliminary data.</text>
</comment>
<dbReference type="Proteomes" id="UP000593564">
    <property type="component" value="Unassembled WGS sequence"/>
</dbReference>
<evidence type="ECO:0000256" key="1">
    <source>
        <dbReference type="ARBA" id="ARBA00005527"/>
    </source>
</evidence>